<comment type="caution">
    <text evidence="7">The sequence shown here is derived from an EMBL/GenBank/DDBJ whole genome shotgun (WGS) entry which is preliminary data.</text>
</comment>
<feature type="compositionally biased region" description="Low complexity" evidence="6">
    <location>
        <begin position="19"/>
        <end position="41"/>
    </location>
</feature>
<keyword evidence="8" id="KW-1185">Reference proteome</keyword>
<accession>A0ABP1QT43</accession>
<evidence type="ECO:0000256" key="4">
    <source>
        <dbReference type="ARBA" id="ARBA00023054"/>
    </source>
</evidence>
<feature type="compositionally biased region" description="Low complexity" evidence="6">
    <location>
        <begin position="231"/>
        <end position="247"/>
    </location>
</feature>
<dbReference type="Pfam" id="PF10226">
    <property type="entry name" value="CCDC85"/>
    <property type="match status" value="1"/>
</dbReference>
<dbReference type="InterPro" id="IPR019359">
    <property type="entry name" value="CCDC85"/>
</dbReference>
<evidence type="ECO:0000256" key="2">
    <source>
        <dbReference type="ARBA" id="ARBA00009052"/>
    </source>
</evidence>
<dbReference type="PANTHER" id="PTHR13546:SF15">
    <property type="entry name" value="CCDC85"/>
    <property type="match status" value="1"/>
</dbReference>
<keyword evidence="4 5" id="KW-0175">Coiled coil</keyword>
<name>A0ABP1QT43_9HEXA</name>
<dbReference type="PANTHER" id="PTHR13546">
    <property type="entry name" value="RE60986P"/>
    <property type="match status" value="1"/>
</dbReference>
<keyword evidence="3" id="KW-0965">Cell junction</keyword>
<gene>
    <name evidence="7" type="ORF">ODALV1_LOCUS14944</name>
</gene>
<reference evidence="7 8" key="1">
    <citation type="submission" date="2024-08" db="EMBL/GenBank/DDBJ databases">
        <authorList>
            <person name="Cucini C."/>
            <person name="Frati F."/>
        </authorList>
    </citation>
    <scope>NUCLEOTIDE SEQUENCE [LARGE SCALE GENOMIC DNA]</scope>
</reference>
<feature type="region of interest" description="Disordered" evidence="6">
    <location>
        <begin position="208"/>
        <end position="247"/>
    </location>
</feature>
<comment type="similarity">
    <text evidence="2">Belongs to the CCDC85 family.</text>
</comment>
<feature type="coiled-coil region" evidence="5">
    <location>
        <begin position="260"/>
        <end position="291"/>
    </location>
</feature>
<organism evidence="7 8">
    <name type="scientific">Orchesella dallaii</name>
    <dbReference type="NCBI Taxonomy" id="48710"/>
    <lineage>
        <taxon>Eukaryota</taxon>
        <taxon>Metazoa</taxon>
        <taxon>Ecdysozoa</taxon>
        <taxon>Arthropoda</taxon>
        <taxon>Hexapoda</taxon>
        <taxon>Collembola</taxon>
        <taxon>Entomobryomorpha</taxon>
        <taxon>Entomobryoidea</taxon>
        <taxon>Orchesellidae</taxon>
        <taxon>Orchesellinae</taxon>
        <taxon>Orchesella</taxon>
    </lineage>
</organism>
<proteinExistence type="inferred from homology"/>
<dbReference type="Proteomes" id="UP001642540">
    <property type="component" value="Unassembled WGS sequence"/>
</dbReference>
<feature type="coiled-coil region" evidence="5">
    <location>
        <begin position="103"/>
        <end position="130"/>
    </location>
</feature>
<comment type="subcellular location">
    <subcellularLocation>
        <location evidence="1">Cell junction</location>
        <location evidence="1">Adherens junction</location>
    </subcellularLocation>
</comment>
<sequence>MSVPNPHDFRGLASMPIAGGSNFHNPPSSSGSSSSVNTHQSNHNEDLNALASASGKPSGRPGPADITRLSHPDLIQRVRKLEADLLKLASDHNHMIREANHRIQVQNSDITNLRTTVTRLEEDNAELRDLCCFLDDDRQKGRKLAREWQRFGRYTASVMRQEVAAYQSKLKDLDVRQQQLLSDNQELKELCLYLDEERNQNACGQCGATIRRDDGDGSSSGTNPVEEYSHNSTATSESTLSNSSLVSNGQTAAANSIAYREELARERNILSSQIVEYVRRLERRVSELEKQETVQCPESVLNALQVLQVCQGLEDDDIGDQEKALVRQMCNVVWKKLEDNPKL</sequence>
<dbReference type="EMBL" id="CAXLJM020000046">
    <property type="protein sequence ID" value="CAL8111335.1"/>
    <property type="molecule type" value="Genomic_DNA"/>
</dbReference>
<evidence type="ECO:0000313" key="7">
    <source>
        <dbReference type="EMBL" id="CAL8111335.1"/>
    </source>
</evidence>
<evidence type="ECO:0000256" key="5">
    <source>
        <dbReference type="SAM" id="Coils"/>
    </source>
</evidence>
<evidence type="ECO:0000256" key="3">
    <source>
        <dbReference type="ARBA" id="ARBA00022949"/>
    </source>
</evidence>
<evidence type="ECO:0000313" key="8">
    <source>
        <dbReference type="Proteomes" id="UP001642540"/>
    </source>
</evidence>
<evidence type="ECO:0008006" key="9">
    <source>
        <dbReference type="Google" id="ProtNLM"/>
    </source>
</evidence>
<evidence type="ECO:0000256" key="1">
    <source>
        <dbReference type="ARBA" id="ARBA00004536"/>
    </source>
</evidence>
<protein>
    <recommendedName>
        <fullName evidence="9">Coiled-coil domain-containing protein 85C</fullName>
    </recommendedName>
</protein>
<feature type="region of interest" description="Disordered" evidence="6">
    <location>
        <begin position="1"/>
        <end position="71"/>
    </location>
</feature>
<evidence type="ECO:0000256" key="6">
    <source>
        <dbReference type="SAM" id="MobiDB-lite"/>
    </source>
</evidence>